<dbReference type="EMBL" id="SMAO01000002">
    <property type="protein sequence ID" value="TCT22939.1"/>
    <property type="molecule type" value="Genomic_DNA"/>
</dbReference>
<dbReference type="AlphaFoldDB" id="A0A4R3N7R3"/>
<dbReference type="Pfam" id="PF07927">
    <property type="entry name" value="HicA_toxin"/>
    <property type="match status" value="1"/>
</dbReference>
<evidence type="ECO:0000313" key="2">
    <source>
        <dbReference type="Proteomes" id="UP000295717"/>
    </source>
</evidence>
<dbReference type="OrthoDB" id="308644at2"/>
<accession>A0A4R3N7R3</accession>
<reference evidence="1 2" key="1">
    <citation type="submission" date="2019-03" db="EMBL/GenBank/DDBJ databases">
        <title>Genomic Encyclopedia of Type Strains, Phase IV (KMG-IV): sequencing the most valuable type-strain genomes for metagenomic binning, comparative biology and taxonomic classification.</title>
        <authorList>
            <person name="Goeker M."/>
        </authorList>
    </citation>
    <scope>NUCLEOTIDE SEQUENCE [LARGE SCALE GENOMIC DNA]</scope>
    <source>
        <strain evidence="1 2">DSM 13587</strain>
    </source>
</reference>
<dbReference type="RefSeq" id="WP_132976064.1">
    <property type="nucleotide sequence ID" value="NZ_SMAO01000002.1"/>
</dbReference>
<evidence type="ECO:0008006" key="3">
    <source>
        <dbReference type="Google" id="ProtNLM"/>
    </source>
</evidence>
<gene>
    <name evidence="1" type="ORF">EDC35_102270</name>
</gene>
<name>A0A4R3N7R3_9GAMM</name>
<protein>
    <recommendedName>
        <fullName evidence="3">HicA-like toxin of HicAB toxin-antitoxin system</fullName>
    </recommendedName>
</protein>
<sequence length="86" mass="9708">MGKIEKTLDSVLRGTSDANISFKDLCKLLKTLGFTERVRGDHFIYTKPQIEEILNIQPIGALAKAYQVKQVRTVILKYKLGNFHGS</sequence>
<dbReference type="SUPFAM" id="SSF54786">
    <property type="entry name" value="YcfA/nrd intein domain"/>
    <property type="match status" value="1"/>
</dbReference>
<evidence type="ECO:0000313" key="1">
    <source>
        <dbReference type="EMBL" id="TCT22939.1"/>
    </source>
</evidence>
<dbReference type="Proteomes" id="UP000295717">
    <property type="component" value="Unassembled WGS sequence"/>
</dbReference>
<dbReference type="InterPro" id="IPR012933">
    <property type="entry name" value="HicA_mRNA_interferase"/>
</dbReference>
<proteinExistence type="predicted"/>
<keyword evidence="2" id="KW-1185">Reference proteome</keyword>
<comment type="caution">
    <text evidence="1">The sequence shown here is derived from an EMBL/GenBank/DDBJ whole genome shotgun (WGS) entry which is preliminary data.</text>
</comment>
<organism evidence="1 2">
    <name type="scientific">Thiobaca trueperi</name>
    <dbReference type="NCBI Taxonomy" id="127458"/>
    <lineage>
        <taxon>Bacteria</taxon>
        <taxon>Pseudomonadati</taxon>
        <taxon>Pseudomonadota</taxon>
        <taxon>Gammaproteobacteria</taxon>
        <taxon>Chromatiales</taxon>
        <taxon>Chromatiaceae</taxon>
        <taxon>Thiobaca</taxon>
    </lineage>
</organism>
<dbReference type="GO" id="GO:0003729">
    <property type="term" value="F:mRNA binding"/>
    <property type="evidence" value="ECO:0007669"/>
    <property type="project" value="InterPro"/>
</dbReference>